<name>A0A9P3F7Y4_ASPVI</name>
<protein>
    <submittedName>
        <fullName evidence="2">Uncharacterized protein</fullName>
    </submittedName>
</protein>
<evidence type="ECO:0000313" key="3">
    <source>
        <dbReference type="Proteomes" id="UP000710440"/>
    </source>
</evidence>
<dbReference type="AlphaFoldDB" id="A0A9P3F7Y4"/>
<feature type="region of interest" description="Disordered" evidence="1">
    <location>
        <begin position="1"/>
        <end position="96"/>
    </location>
</feature>
<dbReference type="GeneID" id="66936919"/>
<keyword evidence="3" id="KW-1185">Reference proteome</keyword>
<accession>A0A9P3F7Y4</accession>
<comment type="caution">
    <text evidence="2">The sequence shown here is derived from an EMBL/GenBank/DDBJ whole genome shotgun (WGS) entry which is preliminary data.</text>
</comment>
<reference evidence="2 3" key="1">
    <citation type="submission" date="2021-02" db="EMBL/GenBank/DDBJ databases">
        <title>Pan-genome distribution and transcriptional activeness of fungal secondary metabolism genes in Aspergillus section Fumigati.</title>
        <authorList>
            <person name="Takahashi H."/>
            <person name="Umemura M."/>
            <person name="Ninomiya A."/>
            <person name="Kusuya Y."/>
            <person name="Urayama S."/>
            <person name="Shimizu M."/>
            <person name="Watanabe A."/>
            <person name="Kamei K."/>
            <person name="Yaguchi T."/>
            <person name="Hagiwara D."/>
        </authorList>
    </citation>
    <scope>NUCLEOTIDE SEQUENCE [LARGE SCALE GENOMIC DNA]</scope>
    <source>
        <strain evidence="2 3">IFM 47045</strain>
    </source>
</reference>
<feature type="compositionally biased region" description="Basic and acidic residues" evidence="1">
    <location>
        <begin position="83"/>
        <end position="95"/>
    </location>
</feature>
<gene>
    <name evidence="2" type="ORF">Aspvir_008937</name>
</gene>
<sequence length="280" mass="32033">MKHDPRSAKLKGKRSAPNLRTKRSAINIPASGRARKAIKENYVPAVRSRASAPNLKQAAEESTHKPPSPPSQASESQINESNGKQDGESKPKEAPRFMLFTPAKIDPVEYRPPRQYTGPAIPKIMGIEPLFFRPKPVEIKKESRKERILKEIRKRYQVRKARVRGVVKNLRNIRALRTLHALKTSVKAMRKDAQERLLECKPIYHIKEIKELRRASMFLGLPRLQKRPLSTLSEVPSHWATVEDTLKSQYTAERLILRSSQSFSQRLALVQMSKMDPALR</sequence>
<evidence type="ECO:0000256" key="1">
    <source>
        <dbReference type="SAM" id="MobiDB-lite"/>
    </source>
</evidence>
<evidence type="ECO:0000313" key="2">
    <source>
        <dbReference type="EMBL" id="GIK04840.1"/>
    </source>
</evidence>
<dbReference type="EMBL" id="BOPL01000007">
    <property type="protein sequence ID" value="GIK04840.1"/>
    <property type="molecule type" value="Genomic_DNA"/>
</dbReference>
<dbReference type="RefSeq" id="XP_043128026.1">
    <property type="nucleotide sequence ID" value="XM_043272091.1"/>
</dbReference>
<organism evidence="2 3">
    <name type="scientific">Aspergillus viridinutans</name>
    <dbReference type="NCBI Taxonomy" id="75553"/>
    <lineage>
        <taxon>Eukaryota</taxon>
        <taxon>Fungi</taxon>
        <taxon>Dikarya</taxon>
        <taxon>Ascomycota</taxon>
        <taxon>Pezizomycotina</taxon>
        <taxon>Eurotiomycetes</taxon>
        <taxon>Eurotiomycetidae</taxon>
        <taxon>Eurotiales</taxon>
        <taxon>Aspergillaceae</taxon>
        <taxon>Aspergillus</taxon>
        <taxon>Aspergillus subgen. Fumigati</taxon>
    </lineage>
</organism>
<dbReference type="Proteomes" id="UP000710440">
    <property type="component" value="Unassembled WGS sequence"/>
</dbReference>
<proteinExistence type="predicted"/>